<evidence type="ECO:0000256" key="4">
    <source>
        <dbReference type="ARBA" id="ARBA00022833"/>
    </source>
</evidence>
<keyword evidence="2 8" id="KW-0963">Cytoplasm</keyword>
<evidence type="ECO:0000256" key="7">
    <source>
        <dbReference type="ARBA" id="ARBA00023242"/>
    </source>
</evidence>
<keyword evidence="13" id="KW-1185">Reference proteome</keyword>
<sequence>MSILPFTPPVVKRLLGWKKGEQNGQEEKWCEKAVKSLVKKLKRTGQLDELEKAITTQNVNTKCLTIPSWLQTNEECTEMWCTMCCENPTLADKNSAFIWTSLDGRLQVSHRKGLPHVIYCRLWRWPDLQSHHELRAADHCEFAFHTKKDEVCVNPYHYQRVETPILPPVLVPRHTDIPAEFPPLDDYSPSIPENTNFPAGIEPQNNYIPETPPPGYLSEDGETNDHQLNHSMDTSSPSLSPNPVSPANNNPDFQPVTYCESAFWCSISYYELNQRVGETFHASQPSLTVDGFTDPSNSERFCLGLLSNVNRNSGVELTRRHIGRGVRLYYIGGEVFAECLSDSAIFVQSPNCNQRYGWHPATVCKIPPGCNLKIFNNQEFAALLSQSVNQGFEAVYQLTRMCTIRMSFVKGWGAEYRRQTVTSTPCWIELHLNGPLQWLDKVLTQMGSPSIHCSSVS</sequence>
<proteinExistence type="inferred from homology"/>
<dbReference type="GO" id="GO:0000981">
    <property type="term" value="F:DNA-binding transcription factor activity, RNA polymerase II-specific"/>
    <property type="evidence" value="ECO:0007669"/>
    <property type="project" value="TreeGrafter"/>
</dbReference>
<dbReference type="GO" id="GO:0030154">
    <property type="term" value="P:cell differentiation"/>
    <property type="evidence" value="ECO:0007669"/>
    <property type="project" value="TreeGrafter"/>
</dbReference>
<dbReference type="GO" id="GO:0071144">
    <property type="term" value="C:heteromeric SMAD protein complex"/>
    <property type="evidence" value="ECO:0007669"/>
    <property type="project" value="TreeGrafter"/>
</dbReference>
<evidence type="ECO:0000256" key="2">
    <source>
        <dbReference type="ARBA" id="ARBA00022490"/>
    </source>
</evidence>
<accession>A0AAX7UED8</accession>
<evidence type="ECO:0000256" key="8">
    <source>
        <dbReference type="RuleBase" id="RU361195"/>
    </source>
</evidence>
<evidence type="ECO:0000259" key="10">
    <source>
        <dbReference type="PROSITE" id="PS51075"/>
    </source>
</evidence>
<dbReference type="SMART" id="SM00524">
    <property type="entry name" value="DWB"/>
    <property type="match status" value="1"/>
</dbReference>
<dbReference type="PROSITE" id="PS51075">
    <property type="entry name" value="MH1"/>
    <property type="match status" value="1"/>
</dbReference>
<dbReference type="GO" id="GO:0003002">
    <property type="term" value="P:regionalization"/>
    <property type="evidence" value="ECO:0007669"/>
    <property type="project" value="UniProtKB-ARBA"/>
</dbReference>
<dbReference type="Proteomes" id="UP000265100">
    <property type="component" value="Chromosome 7"/>
</dbReference>
<evidence type="ECO:0000256" key="9">
    <source>
        <dbReference type="SAM" id="MobiDB-lite"/>
    </source>
</evidence>
<name>A0AAX7UED8_ASTCA</name>
<reference evidence="12" key="3">
    <citation type="submission" date="2025-08" db="UniProtKB">
        <authorList>
            <consortium name="Ensembl"/>
        </authorList>
    </citation>
    <scope>IDENTIFICATION</scope>
</reference>
<dbReference type="InterPro" id="IPR001132">
    <property type="entry name" value="SMAD_dom_Dwarfin-type"/>
</dbReference>
<dbReference type="GO" id="GO:0007179">
    <property type="term" value="P:transforming growth factor beta receptor signaling pathway"/>
    <property type="evidence" value="ECO:0007669"/>
    <property type="project" value="TreeGrafter"/>
</dbReference>
<dbReference type="PANTHER" id="PTHR13703">
    <property type="entry name" value="SMAD"/>
    <property type="match status" value="1"/>
</dbReference>
<comment type="subcellular location">
    <subcellularLocation>
        <location evidence="8">Cytoplasm</location>
    </subcellularLocation>
    <subcellularLocation>
        <location evidence="8">Nucleus</location>
    </subcellularLocation>
</comment>
<evidence type="ECO:0000256" key="6">
    <source>
        <dbReference type="ARBA" id="ARBA00023163"/>
    </source>
</evidence>
<dbReference type="GO" id="GO:0005737">
    <property type="term" value="C:cytoplasm"/>
    <property type="evidence" value="ECO:0007669"/>
    <property type="project" value="UniProtKB-SubCell"/>
</dbReference>
<dbReference type="InterPro" id="IPR013019">
    <property type="entry name" value="MAD_homology_MH1"/>
</dbReference>
<evidence type="ECO:0000259" key="11">
    <source>
        <dbReference type="PROSITE" id="PS51076"/>
    </source>
</evidence>
<dbReference type="GO" id="GO:0009880">
    <property type="term" value="P:embryonic pattern specification"/>
    <property type="evidence" value="ECO:0007669"/>
    <property type="project" value="UniProtKB-ARBA"/>
</dbReference>
<keyword evidence="5 8" id="KW-0805">Transcription regulation</keyword>
<dbReference type="GO" id="GO:0060395">
    <property type="term" value="P:SMAD protein signal transduction"/>
    <property type="evidence" value="ECO:0007669"/>
    <property type="project" value="TreeGrafter"/>
</dbReference>
<dbReference type="FunFam" id="2.60.200.10:FF:000001">
    <property type="entry name" value="Mothers against decapentaplegic homolog"/>
    <property type="match status" value="1"/>
</dbReference>
<dbReference type="Pfam" id="PF03166">
    <property type="entry name" value="MH2"/>
    <property type="match status" value="1"/>
</dbReference>
<keyword evidence="4" id="KW-0862">Zinc</keyword>
<dbReference type="Gene3D" id="2.60.200.10">
    <property type="match status" value="1"/>
</dbReference>
<keyword evidence="7 8" id="KW-0539">Nucleus</keyword>
<dbReference type="SUPFAM" id="SSF56366">
    <property type="entry name" value="SMAD MH1 domain"/>
    <property type="match status" value="1"/>
</dbReference>
<feature type="domain" description="MH1" evidence="10">
    <location>
        <begin position="9"/>
        <end position="167"/>
    </location>
</feature>
<evidence type="ECO:0000256" key="1">
    <source>
        <dbReference type="ARBA" id="ARBA00005545"/>
    </source>
</evidence>
<dbReference type="SUPFAM" id="SSF49879">
    <property type="entry name" value="SMAD/FHA domain"/>
    <property type="match status" value="1"/>
</dbReference>
<reference evidence="12" key="4">
    <citation type="submission" date="2025-09" db="UniProtKB">
        <authorList>
            <consortium name="Ensembl"/>
        </authorList>
    </citation>
    <scope>IDENTIFICATION</scope>
</reference>
<dbReference type="SMART" id="SM00523">
    <property type="entry name" value="DWA"/>
    <property type="match status" value="1"/>
</dbReference>
<feature type="domain" description="MH2" evidence="11">
    <location>
        <begin position="264"/>
        <end position="457"/>
    </location>
</feature>
<evidence type="ECO:0000256" key="5">
    <source>
        <dbReference type="ARBA" id="ARBA00023015"/>
    </source>
</evidence>
<dbReference type="Pfam" id="PF03165">
    <property type="entry name" value="MH1"/>
    <property type="match status" value="1"/>
</dbReference>
<feature type="compositionally biased region" description="Low complexity" evidence="9">
    <location>
        <begin position="235"/>
        <end position="249"/>
    </location>
</feature>
<dbReference type="GO" id="GO:0045944">
    <property type="term" value="P:positive regulation of transcription by RNA polymerase II"/>
    <property type="evidence" value="ECO:0007669"/>
    <property type="project" value="TreeGrafter"/>
</dbReference>
<dbReference type="GO" id="GO:0070411">
    <property type="term" value="F:I-SMAD binding"/>
    <property type="evidence" value="ECO:0007669"/>
    <property type="project" value="TreeGrafter"/>
</dbReference>
<dbReference type="GO" id="GO:0000978">
    <property type="term" value="F:RNA polymerase II cis-regulatory region sequence-specific DNA binding"/>
    <property type="evidence" value="ECO:0007669"/>
    <property type="project" value="TreeGrafter"/>
</dbReference>
<dbReference type="GO" id="GO:0032924">
    <property type="term" value="P:activin receptor signaling pathway"/>
    <property type="evidence" value="ECO:0007669"/>
    <property type="project" value="TreeGrafter"/>
</dbReference>
<dbReference type="GO" id="GO:0009653">
    <property type="term" value="P:anatomical structure morphogenesis"/>
    <property type="evidence" value="ECO:0007669"/>
    <property type="project" value="TreeGrafter"/>
</dbReference>
<dbReference type="InterPro" id="IPR036578">
    <property type="entry name" value="SMAD_MH1_sf"/>
</dbReference>
<evidence type="ECO:0000256" key="3">
    <source>
        <dbReference type="ARBA" id="ARBA00022723"/>
    </source>
</evidence>
<protein>
    <recommendedName>
        <fullName evidence="8">Mothers against decapentaplegic homolog</fullName>
        <shortName evidence="8">MAD homolog</shortName>
        <shortName evidence="8">Mothers against DPP homolog</shortName>
    </recommendedName>
    <alternativeName>
        <fullName evidence="8">SMAD family member</fullName>
    </alternativeName>
</protein>
<dbReference type="InterPro" id="IPR013790">
    <property type="entry name" value="Dwarfin"/>
</dbReference>
<reference evidence="12 13" key="1">
    <citation type="submission" date="2018-05" db="EMBL/GenBank/DDBJ databases">
        <authorList>
            <person name="Datahose"/>
        </authorList>
    </citation>
    <scope>NUCLEOTIDE SEQUENCE</scope>
</reference>
<keyword evidence="6 8" id="KW-0804">Transcription</keyword>
<evidence type="ECO:0000313" key="12">
    <source>
        <dbReference type="Ensembl" id="ENSACLP00000067300.1"/>
    </source>
</evidence>
<dbReference type="InterPro" id="IPR017855">
    <property type="entry name" value="SMAD-like_dom_sf"/>
</dbReference>
<dbReference type="PROSITE" id="PS51076">
    <property type="entry name" value="MH2"/>
    <property type="match status" value="1"/>
</dbReference>
<reference evidence="13" key="2">
    <citation type="submission" date="2023-03" db="EMBL/GenBank/DDBJ databases">
        <authorList>
            <consortium name="Wellcome Sanger Institute Data Sharing"/>
        </authorList>
    </citation>
    <scope>NUCLEOTIDE SEQUENCE [LARGE SCALE GENOMIC DNA]</scope>
</reference>
<keyword evidence="3" id="KW-0479">Metal-binding</keyword>
<feature type="region of interest" description="Disordered" evidence="9">
    <location>
        <begin position="181"/>
        <end position="249"/>
    </location>
</feature>
<feature type="compositionally biased region" description="Polar residues" evidence="9">
    <location>
        <begin position="191"/>
        <end position="208"/>
    </location>
</feature>
<dbReference type="Ensembl" id="ENSACLT00000063924.1">
    <property type="protein sequence ID" value="ENSACLP00000067300.1"/>
    <property type="gene ID" value="ENSACLG00000015005.2"/>
</dbReference>
<comment type="similarity">
    <text evidence="1 8">Belongs to the dwarfin/SMAD family.</text>
</comment>
<dbReference type="Gene3D" id="3.90.520.10">
    <property type="entry name" value="SMAD MH1 domain"/>
    <property type="match status" value="1"/>
</dbReference>
<dbReference type="GeneTree" id="ENSGT00940000153499"/>
<dbReference type="AlphaFoldDB" id="A0AAX7UED8"/>
<dbReference type="PANTHER" id="PTHR13703:SF66">
    <property type="entry name" value="MOTHERS AGAINST DECAPENTAPLEGIC HOMOLOG"/>
    <property type="match status" value="1"/>
</dbReference>
<dbReference type="InterPro" id="IPR003619">
    <property type="entry name" value="MAD_homology1_Dwarfin-type"/>
</dbReference>
<dbReference type="GO" id="GO:0046872">
    <property type="term" value="F:metal ion binding"/>
    <property type="evidence" value="ECO:0007669"/>
    <property type="project" value="UniProtKB-KW"/>
</dbReference>
<dbReference type="CDD" id="cd10985">
    <property type="entry name" value="MH2_SMAD_2_3"/>
    <property type="match status" value="1"/>
</dbReference>
<dbReference type="CDD" id="cd10491">
    <property type="entry name" value="MH1_SMAD_2_3"/>
    <property type="match status" value="1"/>
</dbReference>
<dbReference type="InterPro" id="IPR008984">
    <property type="entry name" value="SMAD_FHA_dom_sf"/>
</dbReference>
<organism evidence="12 13">
    <name type="scientific">Astatotilapia calliptera</name>
    <name type="common">Eastern happy</name>
    <name type="synonym">Chromis callipterus</name>
    <dbReference type="NCBI Taxonomy" id="8154"/>
    <lineage>
        <taxon>Eukaryota</taxon>
        <taxon>Metazoa</taxon>
        <taxon>Chordata</taxon>
        <taxon>Craniata</taxon>
        <taxon>Vertebrata</taxon>
        <taxon>Euteleostomi</taxon>
        <taxon>Actinopterygii</taxon>
        <taxon>Neopterygii</taxon>
        <taxon>Teleostei</taxon>
        <taxon>Neoteleostei</taxon>
        <taxon>Acanthomorphata</taxon>
        <taxon>Ovalentaria</taxon>
        <taxon>Cichlomorphae</taxon>
        <taxon>Cichliformes</taxon>
        <taxon>Cichlidae</taxon>
        <taxon>African cichlids</taxon>
        <taxon>Pseudocrenilabrinae</taxon>
        <taxon>Haplochromini</taxon>
        <taxon>Astatotilapia</taxon>
    </lineage>
</organism>
<evidence type="ECO:0000313" key="13">
    <source>
        <dbReference type="Proteomes" id="UP000265100"/>
    </source>
</evidence>